<dbReference type="PANTHER" id="PTHR11544">
    <property type="entry name" value="COLD SHOCK DOMAIN CONTAINING PROTEINS"/>
    <property type="match status" value="1"/>
</dbReference>
<feature type="domain" description="CSD" evidence="2">
    <location>
        <begin position="105"/>
        <end position="174"/>
    </location>
</feature>
<dbReference type="InterPro" id="IPR002059">
    <property type="entry name" value="CSP_DNA-bd"/>
</dbReference>
<proteinExistence type="predicted"/>
<dbReference type="InterPro" id="IPR050181">
    <property type="entry name" value="Cold_shock_domain"/>
</dbReference>
<dbReference type="FunFam" id="2.40.50.140:FF:000054">
    <property type="entry name" value="Nuclease-sensitive element-binding protein 1"/>
    <property type="match status" value="1"/>
</dbReference>
<dbReference type="SMART" id="SM00357">
    <property type="entry name" value="CSP"/>
    <property type="match status" value="1"/>
</dbReference>
<dbReference type="EMBL" id="JACEEZ010014259">
    <property type="protein sequence ID" value="KAG0719598.1"/>
    <property type="molecule type" value="Genomic_DNA"/>
</dbReference>
<feature type="compositionally biased region" description="Basic residues" evidence="1">
    <location>
        <begin position="344"/>
        <end position="356"/>
    </location>
</feature>
<feature type="compositionally biased region" description="Basic residues" evidence="1">
    <location>
        <begin position="296"/>
        <end position="310"/>
    </location>
</feature>
<evidence type="ECO:0000259" key="2">
    <source>
        <dbReference type="PROSITE" id="PS51857"/>
    </source>
</evidence>
<dbReference type="SUPFAM" id="SSF50249">
    <property type="entry name" value="Nucleic acid-binding proteins"/>
    <property type="match status" value="1"/>
</dbReference>
<dbReference type="InterPro" id="IPR019844">
    <property type="entry name" value="CSD_CS"/>
</dbReference>
<dbReference type="GO" id="GO:0003676">
    <property type="term" value="F:nucleic acid binding"/>
    <property type="evidence" value="ECO:0007669"/>
    <property type="project" value="InterPro"/>
</dbReference>
<feature type="region of interest" description="Disordered" evidence="1">
    <location>
        <begin position="289"/>
        <end position="423"/>
    </location>
</feature>
<feature type="compositionally biased region" description="Basic and acidic residues" evidence="1">
    <location>
        <begin position="365"/>
        <end position="388"/>
    </location>
</feature>
<protein>
    <submittedName>
        <fullName evidence="3">Y-box factor</fullName>
    </submittedName>
</protein>
<dbReference type="Proteomes" id="UP000770661">
    <property type="component" value="Unassembled WGS sequence"/>
</dbReference>
<gene>
    <name evidence="3" type="primary">YBOXH</name>
    <name evidence="3" type="ORF">GWK47_007205</name>
</gene>
<dbReference type="CDD" id="cd04458">
    <property type="entry name" value="CSP_CDS"/>
    <property type="match status" value="1"/>
</dbReference>
<sequence length="423" mass="47512">MCSTWRLTPHFSALTPDHTAPQPIIMWAMAVPEAIHVHEVKVIFWRDFNQLIVRESPKLSGRPAARHRRFPENKNIYLKKHQFLASTTAARLPNTQGTFSSTATKVTGTVKWFNVKSGYGFINRHDTKEDVFVHQSAITKNNPRKYVRSVGDGEEVEFDVVVGEKGNEAANVTGPGGEAVKGSPYAHDSDVPMQGSPYAADRRRGYRRRYYRRAAPGEEGEVVEEGGDYVPNMRGRGRGGFRGRGPRRFYRGRFFGRGRGRGGGRGAFYPGFNDYEVDHAEVHHEDLHEDDMSIRGRGRGRGRVRGRGGRGPRGYFRRYYGGGAPRPQYDQMAPPPMSDDAPRRRFRRGGRGRGRGGRYNGTPETRPEVSEDRKDMTAPEGEQHEARTEVVPQQDQQGSDPLPGTPSGKQTTETEERDLSNAE</sequence>
<dbReference type="PROSITE" id="PS00352">
    <property type="entry name" value="CSD_1"/>
    <property type="match status" value="1"/>
</dbReference>
<name>A0A8J5CEJ0_CHIOP</name>
<keyword evidence="4" id="KW-1185">Reference proteome</keyword>
<reference evidence="3" key="1">
    <citation type="submission" date="2020-07" db="EMBL/GenBank/DDBJ databases">
        <title>The High-quality genome of the commercially important snow crab, Chionoecetes opilio.</title>
        <authorList>
            <person name="Jeong J.-H."/>
            <person name="Ryu S."/>
        </authorList>
    </citation>
    <scope>NUCLEOTIDE SEQUENCE</scope>
    <source>
        <strain evidence="3">MADBK_172401_WGS</strain>
        <tissue evidence="3">Digestive gland</tissue>
    </source>
</reference>
<evidence type="ECO:0000313" key="4">
    <source>
        <dbReference type="Proteomes" id="UP000770661"/>
    </source>
</evidence>
<evidence type="ECO:0000256" key="1">
    <source>
        <dbReference type="SAM" id="MobiDB-lite"/>
    </source>
</evidence>
<organism evidence="3 4">
    <name type="scientific">Chionoecetes opilio</name>
    <name type="common">Atlantic snow crab</name>
    <name type="synonym">Cancer opilio</name>
    <dbReference type="NCBI Taxonomy" id="41210"/>
    <lineage>
        <taxon>Eukaryota</taxon>
        <taxon>Metazoa</taxon>
        <taxon>Ecdysozoa</taxon>
        <taxon>Arthropoda</taxon>
        <taxon>Crustacea</taxon>
        <taxon>Multicrustacea</taxon>
        <taxon>Malacostraca</taxon>
        <taxon>Eumalacostraca</taxon>
        <taxon>Eucarida</taxon>
        <taxon>Decapoda</taxon>
        <taxon>Pleocyemata</taxon>
        <taxon>Brachyura</taxon>
        <taxon>Eubrachyura</taxon>
        <taxon>Majoidea</taxon>
        <taxon>Majidae</taxon>
        <taxon>Chionoecetes</taxon>
    </lineage>
</organism>
<dbReference type="PRINTS" id="PR00050">
    <property type="entry name" value="COLDSHOCK"/>
</dbReference>
<dbReference type="InterPro" id="IPR011129">
    <property type="entry name" value="CSD"/>
</dbReference>
<comment type="caution">
    <text evidence="3">The sequence shown here is derived from an EMBL/GenBank/DDBJ whole genome shotgun (WGS) entry which is preliminary data.</text>
</comment>
<accession>A0A8J5CEJ0</accession>
<dbReference type="Pfam" id="PF00313">
    <property type="entry name" value="CSD"/>
    <property type="match status" value="1"/>
</dbReference>
<feature type="compositionally biased region" description="Basic and acidic residues" evidence="1">
    <location>
        <begin position="412"/>
        <end position="423"/>
    </location>
</feature>
<dbReference type="AlphaFoldDB" id="A0A8J5CEJ0"/>
<dbReference type="Gene3D" id="2.40.50.140">
    <property type="entry name" value="Nucleic acid-binding proteins"/>
    <property type="match status" value="1"/>
</dbReference>
<dbReference type="InterPro" id="IPR012340">
    <property type="entry name" value="NA-bd_OB-fold"/>
</dbReference>
<dbReference type="OrthoDB" id="203339at2759"/>
<dbReference type="PROSITE" id="PS51857">
    <property type="entry name" value="CSD_2"/>
    <property type="match status" value="1"/>
</dbReference>
<evidence type="ECO:0000313" key="3">
    <source>
        <dbReference type="EMBL" id="KAG0719598.1"/>
    </source>
</evidence>